<name>A0AAW1V567_9CUCU</name>
<dbReference type="PROSITE" id="PS00018">
    <property type="entry name" value="EF_HAND_1"/>
    <property type="match status" value="1"/>
</dbReference>
<feature type="compositionally biased region" description="Polar residues" evidence="1">
    <location>
        <begin position="1"/>
        <end position="11"/>
    </location>
</feature>
<dbReference type="AlphaFoldDB" id="A0AAW1V567"/>
<dbReference type="Pfam" id="PF10217">
    <property type="entry name" value="DUF2039"/>
    <property type="match status" value="1"/>
</dbReference>
<organism evidence="2 3">
    <name type="scientific">Henosepilachna vigintioctopunctata</name>
    <dbReference type="NCBI Taxonomy" id="420089"/>
    <lineage>
        <taxon>Eukaryota</taxon>
        <taxon>Metazoa</taxon>
        <taxon>Ecdysozoa</taxon>
        <taxon>Arthropoda</taxon>
        <taxon>Hexapoda</taxon>
        <taxon>Insecta</taxon>
        <taxon>Pterygota</taxon>
        <taxon>Neoptera</taxon>
        <taxon>Endopterygota</taxon>
        <taxon>Coleoptera</taxon>
        <taxon>Polyphaga</taxon>
        <taxon>Cucujiformia</taxon>
        <taxon>Coccinelloidea</taxon>
        <taxon>Coccinellidae</taxon>
        <taxon>Epilachninae</taxon>
        <taxon>Epilachnini</taxon>
        <taxon>Henosepilachna</taxon>
    </lineage>
</organism>
<reference evidence="2 3" key="1">
    <citation type="submission" date="2023-03" db="EMBL/GenBank/DDBJ databases">
        <title>Genome insight into feeding habits of ladybird beetles.</title>
        <authorList>
            <person name="Li H.-S."/>
            <person name="Huang Y.-H."/>
            <person name="Pang H."/>
        </authorList>
    </citation>
    <scope>NUCLEOTIDE SEQUENCE [LARGE SCALE GENOMIC DNA]</scope>
    <source>
        <strain evidence="2">SYSU_2023b</strain>
        <tissue evidence="2">Whole body</tissue>
    </source>
</reference>
<accession>A0AAW1V567</accession>
<evidence type="ECO:0000313" key="3">
    <source>
        <dbReference type="Proteomes" id="UP001431783"/>
    </source>
</evidence>
<dbReference type="InterPro" id="IPR018247">
    <property type="entry name" value="EF_Hand_1_Ca_BS"/>
</dbReference>
<keyword evidence="3" id="KW-1185">Reference proteome</keyword>
<evidence type="ECO:0000313" key="2">
    <source>
        <dbReference type="EMBL" id="KAK9888523.1"/>
    </source>
</evidence>
<evidence type="ECO:0000256" key="1">
    <source>
        <dbReference type="SAM" id="MobiDB-lite"/>
    </source>
</evidence>
<dbReference type="PANTHER" id="PTHR22876">
    <property type="entry name" value="ZGC:101016"/>
    <property type="match status" value="1"/>
</dbReference>
<feature type="region of interest" description="Disordered" evidence="1">
    <location>
        <begin position="149"/>
        <end position="169"/>
    </location>
</feature>
<dbReference type="InterPro" id="IPR019351">
    <property type="entry name" value="DUF2039"/>
</dbReference>
<dbReference type="EMBL" id="JARQZJ010000121">
    <property type="protein sequence ID" value="KAK9888523.1"/>
    <property type="molecule type" value="Genomic_DNA"/>
</dbReference>
<feature type="compositionally biased region" description="Basic and acidic residues" evidence="1">
    <location>
        <begin position="149"/>
        <end position="158"/>
    </location>
</feature>
<feature type="compositionally biased region" description="Acidic residues" evidence="1">
    <location>
        <begin position="159"/>
        <end position="169"/>
    </location>
</feature>
<dbReference type="PANTHER" id="PTHR22876:SF5">
    <property type="entry name" value="CHROMOSOME 9 OPEN READING FRAME 85"/>
    <property type="match status" value="1"/>
</dbReference>
<comment type="caution">
    <text evidence="2">The sequence shown here is derived from an EMBL/GenBank/DDBJ whole genome shotgun (WGS) entry which is preliminary data.</text>
</comment>
<proteinExistence type="predicted"/>
<protein>
    <submittedName>
        <fullName evidence="2">Uncharacterized protein</fullName>
    </submittedName>
</protein>
<dbReference type="Proteomes" id="UP001431783">
    <property type="component" value="Unassembled WGS sequence"/>
</dbReference>
<sequence length="169" mass="19652">MSTQRGNSSRTRPQKHKNQTAFKNTLHDTSHRTKIINSIEVKDVCSRCKDVIEWKIKYKKYKALTQPKTCVSCGQKTVKQAYHVMCIECGKKLGKCTKCCQGKEVIKALPERKRRTFRRYMDKKEKEGISKEELKEDLLMKLETLKVEDSDSEGHFDLDCDDSVSEEEL</sequence>
<feature type="region of interest" description="Disordered" evidence="1">
    <location>
        <begin position="1"/>
        <end position="27"/>
    </location>
</feature>
<gene>
    <name evidence="2" type="ORF">WA026_000773</name>
</gene>